<keyword evidence="3" id="KW-0675">Receptor</keyword>
<dbReference type="Pfam" id="PF07727">
    <property type="entry name" value="RVT_2"/>
    <property type="match status" value="1"/>
</dbReference>
<dbReference type="InterPro" id="IPR043502">
    <property type="entry name" value="DNA/RNA_pol_sf"/>
</dbReference>
<dbReference type="InterPro" id="IPR057670">
    <property type="entry name" value="SH3_retrovirus"/>
</dbReference>
<dbReference type="PANTHER" id="PTHR43383">
    <property type="entry name" value="NODULIN 6"/>
    <property type="match status" value="1"/>
</dbReference>
<keyword evidence="3" id="KW-0812">Transmembrane</keyword>
<comment type="caution">
    <text evidence="3">The sequence shown here is derived from an EMBL/GenBank/DDBJ whole genome shotgun (WGS) entry which is preliminary data.</text>
</comment>
<gene>
    <name evidence="3" type="ORF">LIER_34632</name>
</gene>
<sequence>MDQKGYKVYDFHSKRVIVSRDVRFFEHHFPFHPGFDNSHLVDVKSHVPSSELTCLPCVSTTHDNVIDDIVQPVSGSADPSGGLSNHTHLHHSDMHIVSDVSNSTQEHLSVDSFYASVPSAIPIFTRQSSRIKTTPVWLSDYVVHNVALGDNPILYSAVHTSFVAQLSVIKEPHSYNQAKLFPEWVEAMQSELDALEANKTWDVVSLPSGHKHIGCKWVYRVKCNPDDSVNKYEARLVVKGYNQIEGVDYFDRFSPVAKTVTVRMMLALAAVKGWKLNQLDINNAFLHGYLNEDIYMTLPPGYQLAAPSQVCKLKRSLYGLKQASRQWNQEFTSQILSYGFTQSHHDNCLFVMSTFDVFLVLIVYVDDILLTGSSEEAMENVKRFLDEQFTIKDLGTAKYFLGWEIARS</sequence>
<dbReference type="PANTHER" id="PTHR43383:SF2">
    <property type="entry name" value="AMIDOHYDROLASE 2 FAMILY PROTEIN"/>
    <property type="match status" value="1"/>
</dbReference>
<evidence type="ECO:0000313" key="4">
    <source>
        <dbReference type="Proteomes" id="UP001454036"/>
    </source>
</evidence>
<accession>A0AAV3S0U4</accession>
<reference evidence="3 4" key="1">
    <citation type="submission" date="2024-01" db="EMBL/GenBank/DDBJ databases">
        <title>The complete chloroplast genome sequence of Lithospermum erythrorhizon: insights into the phylogenetic relationship among Boraginaceae species and the maternal lineages of purple gromwells.</title>
        <authorList>
            <person name="Okada T."/>
            <person name="Watanabe K."/>
        </authorList>
    </citation>
    <scope>NUCLEOTIDE SEQUENCE [LARGE SCALE GENOMIC DNA]</scope>
</reference>
<feature type="domain" description="Reverse transcriptase Ty1/copia-type" evidence="1">
    <location>
        <begin position="198"/>
        <end position="406"/>
    </location>
</feature>
<keyword evidence="3" id="KW-0472">Membrane</keyword>
<dbReference type="Proteomes" id="UP001454036">
    <property type="component" value="Unassembled WGS sequence"/>
</dbReference>
<protein>
    <submittedName>
        <fullName evidence="3">Transmembrane signal receptor</fullName>
    </submittedName>
</protein>
<evidence type="ECO:0000259" key="1">
    <source>
        <dbReference type="Pfam" id="PF07727"/>
    </source>
</evidence>
<dbReference type="AlphaFoldDB" id="A0AAV3S0U4"/>
<organism evidence="3 4">
    <name type="scientific">Lithospermum erythrorhizon</name>
    <name type="common">Purple gromwell</name>
    <name type="synonym">Lithospermum officinale var. erythrorhizon</name>
    <dbReference type="NCBI Taxonomy" id="34254"/>
    <lineage>
        <taxon>Eukaryota</taxon>
        <taxon>Viridiplantae</taxon>
        <taxon>Streptophyta</taxon>
        <taxon>Embryophyta</taxon>
        <taxon>Tracheophyta</taxon>
        <taxon>Spermatophyta</taxon>
        <taxon>Magnoliopsida</taxon>
        <taxon>eudicotyledons</taxon>
        <taxon>Gunneridae</taxon>
        <taxon>Pentapetalae</taxon>
        <taxon>asterids</taxon>
        <taxon>lamiids</taxon>
        <taxon>Boraginales</taxon>
        <taxon>Boraginaceae</taxon>
        <taxon>Boraginoideae</taxon>
        <taxon>Lithospermeae</taxon>
        <taxon>Lithospermum</taxon>
    </lineage>
</organism>
<dbReference type="SUPFAM" id="SSF56672">
    <property type="entry name" value="DNA/RNA polymerases"/>
    <property type="match status" value="1"/>
</dbReference>
<keyword evidence="4" id="KW-1185">Reference proteome</keyword>
<evidence type="ECO:0000259" key="2">
    <source>
        <dbReference type="Pfam" id="PF25597"/>
    </source>
</evidence>
<name>A0AAV3S0U4_LITER</name>
<dbReference type="InterPro" id="IPR013103">
    <property type="entry name" value="RVT_2"/>
</dbReference>
<feature type="domain" description="Retroviral polymerase SH3-like" evidence="2">
    <location>
        <begin position="2"/>
        <end position="33"/>
    </location>
</feature>
<proteinExistence type="predicted"/>
<dbReference type="EMBL" id="BAABME010014612">
    <property type="protein sequence ID" value="GAA0187344.1"/>
    <property type="molecule type" value="Genomic_DNA"/>
</dbReference>
<evidence type="ECO:0000313" key="3">
    <source>
        <dbReference type="EMBL" id="GAA0187344.1"/>
    </source>
</evidence>
<dbReference type="Pfam" id="PF25597">
    <property type="entry name" value="SH3_retrovirus"/>
    <property type="match status" value="1"/>
</dbReference>